<comment type="caution">
    <text evidence="6">The sequence shown here is derived from an EMBL/GenBank/DDBJ whole genome shotgun (WGS) entry which is preliminary data.</text>
</comment>
<evidence type="ECO:0000256" key="3">
    <source>
        <dbReference type="ARBA" id="ARBA00022692"/>
    </source>
</evidence>
<gene>
    <name evidence="6" type="ORF">WJX72_007712</name>
</gene>
<accession>A0AAW1P9W4</accession>
<evidence type="ECO:0000256" key="2">
    <source>
        <dbReference type="ARBA" id="ARBA00007262"/>
    </source>
</evidence>
<evidence type="ECO:0000256" key="4">
    <source>
        <dbReference type="ARBA" id="ARBA00022989"/>
    </source>
</evidence>
<sequence>MTIPGWVAKPWGAVRPYLYFSRNSYAPTDSPGRRLGASKETLVVAGAAAGGAAATPLAGLGFYATLRGLGFTAAGPAAGSYAAAWMSSLAVAGNGGVASGSLTFRLFASVLGNHPGAWCLEIV</sequence>
<reference evidence="6 7" key="1">
    <citation type="journal article" date="2024" name="Nat. Commun.">
        <title>Phylogenomics reveals the evolutionary origins of lichenization in chlorophyte algae.</title>
        <authorList>
            <person name="Puginier C."/>
            <person name="Libourel C."/>
            <person name="Otte J."/>
            <person name="Skaloud P."/>
            <person name="Haon M."/>
            <person name="Grisel S."/>
            <person name="Petersen M."/>
            <person name="Berrin J.G."/>
            <person name="Delaux P.M."/>
            <person name="Dal Grande F."/>
            <person name="Keller J."/>
        </authorList>
    </citation>
    <scope>NUCLEOTIDE SEQUENCE [LARGE SCALE GENOMIC DNA]</scope>
    <source>
        <strain evidence="6 7">SAG 2043</strain>
    </source>
</reference>
<evidence type="ECO:0000313" key="7">
    <source>
        <dbReference type="Proteomes" id="UP001489004"/>
    </source>
</evidence>
<evidence type="ECO:0000256" key="1">
    <source>
        <dbReference type="ARBA" id="ARBA00004141"/>
    </source>
</evidence>
<organism evidence="6 7">
    <name type="scientific">[Myrmecia] bisecta</name>
    <dbReference type="NCBI Taxonomy" id="41462"/>
    <lineage>
        <taxon>Eukaryota</taxon>
        <taxon>Viridiplantae</taxon>
        <taxon>Chlorophyta</taxon>
        <taxon>core chlorophytes</taxon>
        <taxon>Trebouxiophyceae</taxon>
        <taxon>Trebouxiales</taxon>
        <taxon>Trebouxiaceae</taxon>
        <taxon>Myrmecia</taxon>
    </lineage>
</organism>
<dbReference type="Gene3D" id="6.10.110.10">
    <property type="match status" value="1"/>
</dbReference>
<dbReference type="GO" id="GO:0016020">
    <property type="term" value="C:membrane"/>
    <property type="evidence" value="ECO:0007669"/>
    <property type="project" value="UniProtKB-SubCell"/>
</dbReference>
<evidence type="ECO:0000313" key="6">
    <source>
        <dbReference type="EMBL" id="KAK9804833.1"/>
    </source>
</evidence>
<dbReference type="Proteomes" id="UP001489004">
    <property type="component" value="Unassembled WGS sequence"/>
</dbReference>
<proteinExistence type="inferred from homology"/>
<keyword evidence="7" id="KW-1185">Reference proteome</keyword>
<dbReference type="Pfam" id="PF06140">
    <property type="entry name" value="Ifi-6-16"/>
    <property type="match status" value="1"/>
</dbReference>
<comment type="subcellular location">
    <subcellularLocation>
        <location evidence="1">Membrane</location>
        <topology evidence="1">Multi-pass membrane protein</topology>
    </subcellularLocation>
</comment>
<comment type="similarity">
    <text evidence="2">Belongs to the IFI6/IFI27 family.</text>
</comment>
<dbReference type="AlphaFoldDB" id="A0AAW1P9W4"/>
<name>A0AAW1P9W4_9CHLO</name>
<keyword evidence="4" id="KW-1133">Transmembrane helix</keyword>
<dbReference type="InterPro" id="IPR009311">
    <property type="entry name" value="IFI6/IFI27-like"/>
</dbReference>
<keyword evidence="5" id="KW-0472">Membrane</keyword>
<keyword evidence="3" id="KW-0812">Transmembrane</keyword>
<dbReference type="InterPro" id="IPR038213">
    <property type="entry name" value="IFI6/IFI27-like_sf"/>
</dbReference>
<protein>
    <submittedName>
        <fullName evidence="6">Uncharacterized protein</fullName>
    </submittedName>
</protein>
<evidence type="ECO:0000256" key="5">
    <source>
        <dbReference type="ARBA" id="ARBA00023136"/>
    </source>
</evidence>
<dbReference type="EMBL" id="JALJOR010000017">
    <property type="protein sequence ID" value="KAK9804833.1"/>
    <property type="molecule type" value="Genomic_DNA"/>
</dbReference>